<dbReference type="SUPFAM" id="SSF140453">
    <property type="entry name" value="EsxAB dimer-like"/>
    <property type="match status" value="1"/>
</dbReference>
<evidence type="ECO:0000256" key="1">
    <source>
        <dbReference type="RuleBase" id="RU362001"/>
    </source>
</evidence>
<sequence>MMATYRVDSDRLQSASAAVNTSVTSIRDATRTMYANLQDLQSVWHGSAASSFSGLIEQWRAAQQQMEQSLQNIQQAMSKASATYAQAETNAQMLFAH</sequence>
<dbReference type="HOGENOM" id="CLU_151185_6_0_11"/>
<dbReference type="NCBIfam" id="TIGR03930">
    <property type="entry name" value="WXG100_ESAT6"/>
    <property type="match status" value="1"/>
</dbReference>
<dbReference type="KEGG" id="pdo:PSDT_0465"/>
<reference evidence="3 4" key="1">
    <citation type="submission" date="2010-12" db="EMBL/GenBank/DDBJ databases">
        <authorList>
            <person name="Muzny D."/>
            <person name="Qin X."/>
            <person name="Buhay C."/>
            <person name="Dugan-Rocha S."/>
            <person name="Ding Y."/>
            <person name="Chen G."/>
            <person name="Hawes A."/>
            <person name="Holder M."/>
            <person name="Jhangiani S."/>
            <person name="Johnson A."/>
            <person name="Khan Z."/>
            <person name="Li Z."/>
            <person name="Liu W."/>
            <person name="Liu X."/>
            <person name="Perez L."/>
            <person name="Shen H."/>
            <person name="Wang Q."/>
            <person name="Watt J."/>
            <person name="Xi L."/>
            <person name="Xin Y."/>
            <person name="Zhou J."/>
            <person name="Deng J."/>
            <person name="Jiang H."/>
            <person name="Liu Y."/>
            <person name="Qu J."/>
            <person name="Song X.-Z."/>
            <person name="Zhang L."/>
            <person name="Villasana D."/>
            <person name="Johnson A."/>
            <person name="Liu J."/>
            <person name="Liyanage D."/>
            <person name="Lorensuhewa L."/>
            <person name="Robinson T."/>
            <person name="Song A."/>
            <person name="Song B.-B."/>
            <person name="Dinh H."/>
            <person name="Thornton R."/>
            <person name="Coyle M."/>
            <person name="Francisco L."/>
            <person name="Jackson L."/>
            <person name="Javaid M."/>
            <person name="Korchina V."/>
            <person name="Kovar C."/>
            <person name="Mata R."/>
            <person name="Mathew T."/>
            <person name="Ngo R."/>
            <person name="Nguyen L."/>
            <person name="Nguyen N."/>
            <person name="Okwuonu G."/>
            <person name="Ongeri F."/>
            <person name="Pham C."/>
            <person name="Simmons D."/>
            <person name="Wilczek-Boney K."/>
            <person name="Hale W."/>
            <person name="Jakkamsetti A."/>
            <person name="Pham P."/>
            <person name="Ruth R."/>
            <person name="San Lucas F."/>
            <person name="Warren J."/>
            <person name="Zhang J."/>
            <person name="Zhao Z."/>
            <person name="Zhou C."/>
            <person name="Zhu D."/>
            <person name="Lee S."/>
            <person name="Bess C."/>
            <person name="Blankenburg K."/>
            <person name="Forbes L."/>
            <person name="Fu Q."/>
            <person name="Gubbala S."/>
            <person name="Hirani K."/>
            <person name="Jayaseelan J.C."/>
            <person name="Lara F."/>
            <person name="Munidasa M."/>
            <person name="Palculict T."/>
            <person name="Patil S."/>
            <person name="Pu L.-L."/>
            <person name="Saada N."/>
            <person name="Tang L."/>
            <person name="Weissenberger G."/>
            <person name="Zhu Y."/>
            <person name="Hemphill L."/>
            <person name="Shang Y."/>
            <person name="Youmans B."/>
            <person name="Ayvaz T."/>
            <person name="Ross M."/>
            <person name="Santibanez J."/>
            <person name="Aqrawi P."/>
            <person name="Gross S."/>
            <person name="Joshi V."/>
            <person name="Fowler G."/>
            <person name="Nazareth L."/>
            <person name="Reid J."/>
            <person name="Worley K."/>
            <person name="Petrosino J."/>
            <person name="Highlander S."/>
            <person name="Gibbs R."/>
        </authorList>
    </citation>
    <scope>NUCLEOTIDE SEQUENCE [LARGE SCALE GENOMIC DNA]</scope>
    <source>
        <strain evidence="3 4">DSM 10105</strain>
    </source>
</reference>
<dbReference type="InterPro" id="IPR036689">
    <property type="entry name" value="ESAT-6-like_sf"/>
</dbReference>
<gene>
    <name evidence="3" type="ORF">HMPREF0620_1202</name>
</gene>
<dbReference type="Pfam" id="PF06013">
    <property type="entry name" value="WXG100"/>
    <property type="match status" value="1"/>
</dbReference>
<evidence type="ECO:0000256" key="2">
    <source>
        <dbReference type="SAM" id="Coils"/>
    </source>
</evidence>
<organism evidence="3 4">
    <name type="scientific">Parascardovia denticolens DSM 10105 = JCM 12538</name>
    <dbReference type="NCBI Taxonomy" id="864564"/>
    <lineage>
        <taxon>Bacteria</taxon>
        <taxon>Bacillati</taxon>
        <taxon>Actinomycetota</taxon>
        <taxon>Actinomycetes</taxon>
        <taxon>Bifidobacteriales</taxon>
        <taxon>Bifidobacteriaceae</taxon>
        <taxon>Parascardovia</taxon>
    </lineage>
</organism>
<feature type="coiled-coil region" evidence="2">
    <location>
        <begin position="56"/>
        <end position="90"/>
    </location>
</feature>
<keyword evidence="2" id="KW-0175">Coiled coil</keyword>
<keyword evidence="4" id="KW-1185">Reference proteome</keyword>
<accession>E6K0C4</accession>
<dbReference type="Proteomes" id="UP000004946">
    <property type="component" value="Chromosome"/>
</dbReference>
<evidence type="ECO:0000313" key="4">
    <source>
        <dbReference type="Proteomes" id="UP000004946"/>
    </source>
</evidence>
<dbReference type="EMBL" id="AEON01000001">
    <property type="protein sequence ID" value="EFT84197.1"/>
    <property type="molecule type" value="Genomic_DNA"/>
</dbReference>
<protein>
    <recommendedName>
        <fullName evidence="1">ESAT-6-like protein</fullName>
    </recommendedName>
</protein>
<name>E6K0C4_PARDN</name>
<comment type="similarity">
    <text evidence="1">Belongs to the WXG100 family.</text>
</comment>
<dbReference type="Gene3D" id="1.10.287.1060">
    <property type="entry name" value="ESAT-6-like"/>
    <property type="match status" value="1"/>
</dbReference>
<dbReference type="AlphaFoldDB" id="E6K0C4"/>
<comment type="caution">
    <text evidence="3">The sequence shown here is derived from an EMBL/GenBank/DDBJ whole genome shotgun (WGS) entry which is preliminary data.</text>
</comment>
<proteinExistence type="inferred from homology"/>
<dbReference type="PATRIC" id="fig|864564.6.peg.511"/>
<dbReference type="InterPro" id="IPR010310">
    <property type="entry name" value="T7SS_ESAT-6-like"/>
</dbReference>
<dbReference type="eggNOG" id="COG4842">
    <property type="taxonomic scope" value="Bacteria"/>
</dbReference>
<evidence type="ECO:0000313" key="3">
    <source>
        <dbReference type="EMBL" id="EFT84197.1"/>
    </source>
</evidence>